<keyword evidence="2" id="KW-0732">Signal</keyword>
<evidence type="ECO:0000259" key="3">
    <source>
        <dbReference type="PROSITE" id="PS50240"/>
    </source>
</evidence>
<evidence type="ECO:0000313" key="4">
    <source>
        <dbReference type="Ensembl" id="ENSSFOP00015079234.1"/>
    </source>
</evidence>
<evidence type="ECO:0000313" key="5">
    <source>
        <dbReference type="Proteomes" id="UP000694397"/>
    </source>
</evidence>
<dbReference type="Pfam" id="PF00089">
    <property type="entry name" value="Trypsin"/>
    <property type="match status" value="1"/>
</dbReference>
<protein>
    <submittedName>
        <fullName evidence="4">Trypsin-like</fullName>
    </submittedName>
</protein>
<dbReference type="AlphaFoldDB" id="A0A8D0CNF3"/>
<dbReference type="Gene3D" id="2.40.10.10">
    <property type="entry name" value="Trypsin-like serine proteases"/>
    <property type="match status" value="2"/>
</dbReference>
<dbReference type="PANTHER" id="PTHR24271:SF50">
    <property type="match status" value="1"/>
</dbReference>
<dbReference type="GO" id="GO:0006508">
    <property type="term" value="P:proteolysis"/>
    <property type="evidence" value="ECO:0007669"/>
    <property type="project" value="InterPro"/>
</dbReference>
<sequence length="209" mass="23631">EKATMRALILLFFVLTGELVEIEKRLIGGYDCQRPYHVDIFFFFDATGVTGFNCGGSFISDQWILTARHCKEQNSPRVTLRWVVGPKMEKIEHTFDVTPGLLYENQNHDIMLIKLPNSAGNIQILGLPDEHCVTVRTGVLYSNQLSHSDCSYMTLNVFLAQGDSGGGLVYNYMIYGVLSTVGHYKCEDPVLFMDVCSYRTWIVSIINQN</sequence>
<keyword evidence="5" id="KW-1185">Reference proteome</keyword>
<feature type="signal peptide" evidence="2">
    <location>
        <begin position="1"/>
        <end position="19"/>
    </location>
</feature>
<name>A0A8D0CNF3_SCLFO</name>
<reference evidence="4" key="3">
    <citation type="submission" date="2025-09" db="UniProtKB">
        <authorList>
            <consortium name="Ensembl"/>
        </authorList>
    </citation>
    <scope>IDENTIFICATION</scope>
</reference>
<dbReference type="Ensembl" id="ENSSFOT00015051163.1">
    <property type="protein sequence ID" value="ENSSFOP00015079234.1"/>
    <property type="gene ID" value="ENSSFOG00015000409.2"/>
</dbReference>
<keyword evidence="1" id="KW-1015">Disulfide bond</keyword>
<accession>A0A8D0CNF3</accession>
<dbReference type="InterPro" id="IPR001314">
    <property type="entry name" value="Peptidase_S1A"/>
</dbReference>
<evidence type="ECO:0000256" key="2">
    <source>
        <dbReference type="SAM" id="SignalP"/>
    </source>
</evidence>
<evidence type="ECO:0000256" key="1">
    <source>
        <dbReference type="ARBA" id="ARBA00023157"/>
    </source>
</evidence>
<dbReference type="InterPro" id="IPR001254">
    <property type="entry name" value="Trypsin_dom"/>
</dbReference>
<dbReference type="GO" id="GO:0004252">
    <property type="term" value="F:serine-type endopeptidase activity"/>
    <property type="evidence" value="ECO:0007669"/>
    <property type="project" value="InterPro"/>
</dbReference>
<feature type="domain" description="Peptidase S1" evidence="3">
    <location>
        <begin position="26"/>
        <end position="207"/>
    </location>
</feature>
<dbReference type="SUPFAM" id="SSF50494">
    <property type="entry name" value="Trypsin-like serine proteases"/>
    <property type="match status" value="1"/>
</dbReference>
<dbReference type="PROSITE" id="PS50240">
    <property type="entry name" value="TRYPSIN_DOM"/>
    <property type="match status" value="1"/>
</dbReference>
<dbReference type="PANTHER" id="PTHR24271">
    <property type="entry name" value="KALLIKREIN-RELATED"/>
    <property type="match status" value="1"/>
</dbReference>
<feature type="chain" id="PRO_5034548649" evidence="2">
    <location>
        <begin position="20"/>
        <end position="209"/>
    </location>
</feature>
<proteinExistence type="predicted"/>
<gene>
    <name evidence="4" type="primary">LOC108931387</name>
</gene>
<dbReference type="InterPro" id="IPR043504">
    <property type="entry name" value="Peptidase_S1_PA_chymotrypsin"/>
</dbReference>
<dbReference type="Proteomes" id="UP000694397">
    <property type="component" value="Chromosome 2"/>
</dbReference>
<dbReference type="PRINTS" id="PR00722">
    <property type="entry name" value="CHYMOTRYPSIN"/>
</dbReference>
<dbReference type="GeneTree" id="ENSGT00390000009571"/>
<dbReference type="SMART" id="SM00020">
    <property type="entry name" value="Tryp_SPc"/>
    <property type="match status" value="1"/>
</dbReference>
<reference evidence="4" key="2">
    <citation type="submission" date="2025-08" db="UniProtKB">
        <authorList>
            <consortium name="Ensembl"/>
        </authorList>
    </citation>
    <scope>IDENTIFICATION</scope>
</reference>
<organism evidence="4 5">
    <name type="scientific">Scleropages formosus</name>
    <name type="common">Asian bonytongue</name>
    <name type="synonym">Osteoglossum formosum</name>
    <dbReference type="NCBI Taxonomy" id="113540"/>
    <lineage>
        <taxon>Eukaryota</taxon>
        <taxon>Metazoa</taxon>
        <taxon>Chordata</taxon>
        <taxon>Craniata</taxon>
        <taxon>Vertebrata</taxon>
        <taxon>Euteleostomi</taxon>
        <taxon>Actinopterygii</taxon>
        <taxon>Neopterygii</taxon>
        <taxon>Teleostei</taxon>
        <taxon>Osteoglossocephala</taxon>
        <taxon>Osteoglossomorpha</taxon>
        <taxon>Osteoglossiformes</taxon>
        <taxon>Osteoglossidae</taxon>
        <taxon>Scleropages</taxon>
    </lineage>
</organism>
<dbReference type="InterPro" id="IPR009003">
    <property type="entry name" value="Peptidase_S1_PA"/>
</dbReference>
<reference evidence="4 5" key="1">
    <citation type="submission" date="2019-04" db="EMBL/GenBank/DDBJ databases">
        <authorList>
            <consortium name="Wellcome Sanger Institute Data Sharing"/>
        </authorList>
    </citation>
    <scope>NUCLEOTIDE SEQUENCE [LARGE SCALE GENOMIC DNA]</scope>
</reference>